<protein>
    <submittedName>
        <fullName evidence="2">Uncharacterized protein</fullName>
    </submittedName>
</protein>
<dbReference type="EMBL" id="AP019620">
    <property type="protein sequence ID" value="BBJ44135.1"/>
    <property type="molecule type" value="Genomic_DNA"/>
</dbReference>
<proteinExistence type="predicted"/>
<gene>
    <name evidence="2" type="ORF">SSPO_068530</name>
</gene>
<name>A0A499UPW3_9ACTN</name>
<feature type="region of interest" description="Disordered" evidence="1">
    <location>
        <begin position="1"/>
        <end position="21"/>
    </location>
</feature>
<dbReference type="Proteomes" id="UP000463951">
    <property type="component" value="Chromosome"/>
</dbReference>
<evidence type="ECO:0000313" key="2">
    <source>
        <dbReference type="EMBL" id="BBJ44135.1"/>
    </source>
</evidence>
<evidence type="ECO:0000313" key="3">
    <source>
        <dbReference type="Proteomes" id="UP000463951"/>
    </source>
</evidence>
<reference evidence="2 3" key="1">
    <citation type="journal article" date="2020" name="Int. J. Syst. Evol. Microbiol.">
        <title>Reclassification of Streptomyces castelarensis and Streptomyces sporoclivatus as later heterotypic synonyms of Streptomyces antimycoticus.</title>
        <authorList>
            <person name="Komaki H."/>
            <person name="Tamura T."/>
        </authorList>
    </citation>
    <scope>NUCLEOTIDE SEQUENCE [LARGE SCALE GENOMIC DNA]</scope>
    <source>
        <strain evidence="2 3">NBRC 100767</strain>
    </source>
</reference>
<sequence length="112" mass="11894">MTAVTPAALPGVPLPDADTLTGPQLRGRHCTLCERRLFADQRLGTVEWTCDGTTEVVELWVCRPLCTEAAGAQGRPVRLPYRPAGPAAQRDPRATGATGARGLPLHRGRSGP</sequence>
<organism evidence="2 3">
    <name type="scientific">Streptomyces antimycoticus</name>
    <dbReference type="NCBI Taxonomy" id="68175"/>
    <lineage>
        <taxon>Bacteria</taxon>
        <taxon>Bacillati</taxon>
        <taxon>Actinomycetota</taxon>
        <taxon>Actinomycetes</taxon>
        <taxon>Kitasatosporales</taxon>
        <taxon>Streptomycetaceae</taxon>
        <taxon>Streptomyces</taxon>
        <taxon>Streptomyces violaceusniger group</taxon>
    </lineage>
</organism>
<feature type="region of interest" description="Disordered" evidence="1">
    <location>
        <begin position="73"/>
        <end position="112"/>
    </location>
</feature>
<evidence type="ECO:0000256" key="1">
    <source>
        <dbReference type="SAM" id="MobiDB-lite"/>
    </source>
</evidence>
<accession>A0A499UPW3</accession>
<dbReference type="AlphaFoldDB" id="A0A499UPW3"/>